<comment type="subcellular location">
    <subcellularLocation>
        <location evidence="6">Cytoplasm</location>
    </subcellularLocation>
</comment>
<feature type="domain" description="RNA polymerase sigma-70 region 2" evidence="7">
    <location>
        <begin position="24"/>
        <end position="94"/>
    </location>
</feature>
<evidence type="ECO:0000256" key="6">
    <source>
        <dbReference type="HAMAP-Rule" id="MF_02064"/>
    </source>
</evidence>
<gene>
    <name evidence="6 8" type="primary">sigI</name>
    <name evidence="8" type="ORF">E4K67_15725</name>
</gene>
<comment type="similarity">
    <text evidence="6">Belongs to the sigma-70 factor family. SigI subfamily.</text>
</comment>
<organism evidence="8 9">
    <name type="scientific">Desulfosporosinus fructosivorans</name>
    <dbReference type="NCBI Taxonomy" id="2018669"/>
    <lineage>
        <taxon>Bacteria</taxon>
        <taxon>Bacillati</taxon>
        <taxon>Bacillota</taxon>
        <taxon>Clostridia</taxon>
        <taxon>Eubacteriales</taxon>
        <taxon>Desulfitobacteriaceae</taxon>
        <taxon>Desulfosporosinus</taxon>
    </lineage>
</organism>
<dbReference type="InterPro" id="IPR014284">
    <property type="entry name" value="RNA_pol_sigma-70_dom"/>
</dbReference>
<comment type="caution">
    <text evidence="8">The sequence shown here is derived from an EMBL/GenBank/DDBJ whole genome shotgun (WGS) entry which is preliminary data.</text>
</comment>
<keyword evidence="3 6" id="KW-0731">Sigma factor</keyword>
<dbReference type="NCBIfam" id="TIGR02937">
    <property type="entry name" value="sigma70-ECF"/>
    <property type="match status" value="1"/>
</dbReference>
<evidence type="ECO:0000256" key="1">
    <source>
        <dbReference type="ARBA" id="ARBA00022490"/>
    </source>
</evidence>
<keyword evidence="2 6" id="KW-0805">Transcription regulation</keyword>
<name>A0A4Z0R6L1_9FIRM</name>
<comment type="subunit">
    <text evidence="6">Interacts with RsgI.</text>
</comment>
<feature type="DNA-binding region" description="H-T-H motif" evidence="6">
    <location>
        <begin position="192"/>
        <end position="211"/>
    </location>
</feature>
<dbReference type="GO" id="GO:0003677">
    <property type="term" value="F:DNA binding"/>
    <property type="evidence" value="ECO:0007669"/>
    <property type="project" value="UniProtKB-UniRule"/>
</dbReference>
<dbReference type="OrthoDB" id="3190733at2"/>
<keyword evidence="6" id="KW-0346">Stress response</keyword>
<evidence type="ECO:0000256" key="2">
    <source>
        <dbReference type="ARBA" id="ARBA00023015"/>
    </source>
</evidence>
<keyword evidence="1 6" id="KW-0963">Cytoplasm</keyword>
<reference evidence="8 9" key="1">
    <citation type="submission" date="2019-03" db="EMBL/GenBank/DDBJ databases">
        <title>Draft Genome Sequence of Desulfosporosinus fructosivorans Strain 63.6F, Isolated from Marine Sediment in the Baltic Sea.</title>
        <authorList>
            <person name="Hausmann B."/>
            <person name="Vandieken V."/>
            <person name="Pjevac P."/>
            <person name="Schreck K."/>
            <person name="Herbold C.W."/>
            <person name="Loy A."/>
        </authorList>
    </citation>
    <scope>NUCLEOTIDE SEQUENCE [LARGE SCALE GENOMIC DNA]</scope>
    <source>
        <strain evidence="8 9">63.6F</strain>
    </source>
</reference>
<dbReference type="GO" id="GO:0016987">
    <property type="term" value="F:sigma factor activity"/>
    <property type="evidence" value="ECO:0007669"/>
    <property type="project" value="UniProtKB-UniRule"/>
</dbReference>
<sequence length="240" mass="27828">MKEKILIDTLIAAQSGDMLIREELIRSHKAFISRVSSKICNRYLTWDNDDELSIALIAFNDAIDTFDPDGGASFYSFVHMVIHRRLVDYFRKEGKHQHLSLSPMNPEDEELSRYDSNTSQFQYQEIENTAVFAEVVENYVHVLSDYNVTLDDLVKVSPKHRDSKETLLRVVLALSSEPNLMTHLKIHRLLPIKELELLTGVKRKVLEKGRKYLIALALVLYEPEFHPLKNFMQIPTEPEE</sequence>
<feature type="short sequence motif" description="Polymerase core binding" evidence="6">
    <location>
        <begin position="50"/>
        <end position="63"/>
    </location>
</feature>
<evidence type="ECO:0000259" key="7">
    <source>
        <dbReference type="Pfam" id="PF04542"/>
    </source>
</evidence>
<proteinExistence type="inferred from homology"/>
<evidence type="ECO:0000313" key="9">
    <source>
        <dbReference type="Proteomes" id="UP000298460"/>
    </source>
</evidence>
<dbReference type="AlphaFoldDB" id="A0A4Z0R6L1"/>
<evidence type="ECO:0000256" key="5">
    <source>
        <dbReference type="ARBA" id="ARBA00023163"/>
    </source>
</evidence>
<comment type="activity regulation">
    <text evidence="6">Negatively regulated by the anti-sigma-I factor RsgI.</text>
</comment>
<keyword evidence="5 6" id="KW-0804">Transcription</keyword>
<keyword evidence="4 6" id="KW-0238">DNA-binding</keyword>
<evidence type="ECO:0000313" key="8">
    <source>
        <dbReference type="EMBL" id="TGE37296.1"/>
    </source>
</evidence>
<dbReference type="RefSeq" id="WP_135548331.1">
    <property type="nucleotide sequence ID" value="NZ_SPQQ01000005.1"/>
</dbReference>
<dbReference type="PIRSF" id="PIRSF038953">
    <property type="entry name" value="SigI"/>
    <property type="match status" value="1"/>
</dbReference>
<dbReference type="InterPro" id="IPR013325">
    <property type="entry name" value="RNA_pol_sigma_r2"/>
</dbReference>
<dbReference type="SUPFAM" id="SSF88946">
    <property type="entry name" value="Sigma2 domain of RNA polymerase sigma factors"/>
    <property type="match status" value="1"/>
</dbReference>
<keyword evidence="9" id="KW-1185">Reference proteome</keyword>
<dbReference type="EMBL" id="SPQQ01000005">
    <property type="protein sequence ID" value="TGE37296.1"/>
    <property type="molecule type" value="Genomic_DNA"/>
</dbReference>
<evidence type="ECO:0000256" key="4">
    <source>
        <dbReference type="ARBA" id="ARBA00023125"/>
    </source>
</evidence>
<dbReference type="Proteomes" id="UP000298460">
    <property type="component" value="Unassembled WGS sequence"/>
</dbReference>
<dbReference type="GO" id="GO:0006352">
    <property type="term" value="P:DNA-templated transcription initiation"/>
    <property type="evidence" value="ECO:0007669"/>
    <property type="project" value="UniProtKB-UniRule"/>
</dbReference>
<dbReference type="NCBIfam" id="TIGR02895">
    <property type="entry name" value="spore_sigI"/>
    <property type="match status" value="1"/>
</dbReference>
<dbReference type="Pfam" id="PF04542">
    <property type="entry name" value="Sigma70_r2"/>
    <property type="match status" value="1"/>
</dbReference>
<accession>A0A4Z0R6L1</accession>
<evidence type="ECO:0000256" key="3">
    <source>
        <dbReference type="ARBA" id="ARBA00023082"/>
    </source>
</evidence>
<protein>
    <recommendedName>
        <fullName evidence="6">RNA polymerase sigma factor SigI</fullName>
    </recommendedName>
</protein>
<dbReference type="Gene3D" id="1.10.1740.10">
    <property type="match status" value="1"/>
</dbReference>
<dbReference type="NCBIfam" id="NF006175">
    <property type="entry name" value="PRK08311.2-3"/>
    <property type="match status" value="1"/>
</dbReference>
<comment type="function">
    <text evidence="6">Sigma factors are initiation factors that promote the attachment of RNA polymerase to specific initiation sites and are then released.</text>
</comment>
<dbReference type="GO" id="GO:0005737">
    <property type="term" value="C:cytoplasm"/>
    <property type="evidence" value="ECO:0007669"/>
    <property type="project" value="UniProtKB-SubCell"/>
</dbReference>
<dbReference type="InterPro" id="IPR014244">
    <property type="entry name" value="RNA_pol_sigma-I"/>
</dbReference>
<dbReference type="InterPro" id="IPR007627">
    <property type="entry name" value="RNA_pol_sigma70_r2"/>
</dbReference>
<dbReference type="HAMAP" id="MF_02064">
    <property type="entry name" value="Sigma70_SigI"/>
    <property type="match status" value="1"/>
</dbReference>